<keyword evidence="10" id="KW-0804">Transcription</keyword>
<keyword evidence="9 18" id="KW-0472">Membrane</keyword>
<sequence length="581" mass="62907">MATVTEVAVKNCEGGHYCSPPKECCKQGCCYILAPAVSYRPPSLPTSSVLNPIFIGHWYFWAALMVTIAGILCACSLWRKHSQSSLICCKNSGREDRVSEPDSNGSCYAPPQYSRCNSFYQAPPPYSEVTSKPDMYPLVISYNGISNDQNHKWGGTTGYLMVQYFRNYIVRPVGSLSATSTMDSLGSSFIHSVNEANTIIPPPYSCTGSLEEVQVDGTHSAGGASFPRSVSSVTCSEHHSGSHRSPSVRSHISAHNIATTTANSSNMVPSTRIPLSSSAHSTLTTKYNFVVNQKSANNSSERNNSSSTCSVCNSNSFVNTNIINNNNNNNNATSQQPSSSSTCAPSPQASLALDNPETFARSKPDVCDGNSPPARAFNRTLLCNGFSVESESHDDDHNFTDLLNLSVCVPSSITHLPLAILTSCHQQHDINVVNSITSSDVSSLANLGTPDSPPRATSPTGELRDILDKIQQLPQQSSPLPQGQITNEQKMRSYFHRSKAKTMYMPLNESYGGEKRHVVFGKGPKNWMSISAPTTPCSSFIPSFPSQKKGSGSQKGSRSKVHDESPLLNENDESDDENKRT</sequence>
<feature type="compositionally biased region" description="Acidic residues" evidence="17">
    <location>
        <begin position="570"/>
        <end position="581"/>
    </location>
</feature>
<evidence type="ECO:0000256" key="3">
    <source>
        <dbReference type="ARBA" id="ARBA00006655"/>
    </source>
</evidence>
<evidence type="ECO:0000256" key="16">
    <source>
        <dbReference type="ARBA" id="ARBA00046288"/>
    </source>
</evidence>
<gene>
    <name evidence="20" type="primary">LOC108745203</name>
</gene>
<keyword evidence="6" id="KW-0967">Endosome</keyword>
<feature type="transmembrane region" description="Helical" evidence="18">
    <location>
        <begin position="58"/>
        <end position="78"/>
    </location>
</feature>
<evidence type="ECO:0000256" key="17">
    <source>
        <dbReference type="SAM" id="MobiDB-lite"/>
    </source>
</evidence>
<dbReference type="RefSeq" id="XP_025837355.1">
    <property type="nucleotide sequence ID" value="XM_025981570.1"/>
</dbReference>
<evidence type="ECO:0000256" key="7">
    <source>
        <dbReference type="ARBA" id="ARBA00022989"/>
    </source>
</evidence>
<dbReference type="GeneID" id="108745203"/>
<evidence type="ECO:0000256" key="5">
    <source>
        <dbReference type="ARBA" id="ARBA00022729"/>
    </source>
</evidence>
<comment type="subcellular location">
    <subcellularLocation>
        <location evidence="1">Cytoplasmic vesicle membrane</location>
    </subcellularLocation>
    <subcellularLocation>
        <location evidence="16">Endomembrane system</location>
        <topology evidence="16">Single-pass type I membrane protein</topology>
    </subcellularLocation>
    <subcellularLocation>
        <location evidence="13">Late endosome membrane</location>
        <topology evidence="13">Single-pass membrane protein</topology>
    </subcellularLocation>
    <subcellularLocation>
        <location evidence="2">Lysosome membrane</location>
    </subcellularLocation>
</comment>
<feature type="region of interest" description="Disordered" evidence="17">
    <location>
        <begin position="218"/>
        <end position="250"/>
    </location>
</feature>
<feature type="region of interest" description="Disordered" evidence="17">
    <location>
        <begin position="324"/>
        <end position="350"/>
    </location>
</feature>
<evidence type="ECO:0000256" key="10">
    <source>
        <dbReference type="ARBA" id="ARBA00023163"/>
    </source>
</evidence>
<keyword evidence="5" id="KW-0732">Signal</keyword>
<evidence type="ECO:0000256" key="13">
    <source>
        <dbReference type="ARBA" id="ARBA00035628"/>
    </source>
</evidence>
<name>A0A7F5RNF2_AGRPL</name>
<keyword evidence="4 18" id="KW-0812">Transmembrane</keyword>
<protein>
    <recommendedName>
        <fullName evidence="14">WW domain binding protein VOPP1</fullName>
    </recommendedName>
    <alternativeName>
        <fullName evidence="15">Vesicular, overexpressed in cancer, prosurvival protein 1</fullName>
    </alternativeName>
</protein>
<dbReference type="InParanoid" id="A0A7F5RNF2"/>
<keyword evidence="19" id="KW-1185">Reference proteome</keyword>
<evidence type="ECO:0000256" key="11">
    <source>
        <dbReference type="ARBA" id="ARBA00023228"/>
    </source>
</evidence>
<dbReference type="InterPro" id="IPR026229">
    <property type="entry name" value="VOPP1"/>
</dbReference>
<dbReference type="OrthoDB" id="6629737at2759"/>
<evidence type="ECO:0000256" key="4">
    <source>
        <dbReference type="ARBA" id="ARBA00022692"/>
    </source>
</evidence>
<evidence type="ECO:0000256" key="9">
    <source>
        <dbReference type="ARBA" id="ARBA00023136"/>
    </source>
</evidence>
<evidence type="ECO:0000256" key="6">
    <source>
        <dbReference type="ARBA" id="ARBA00022753"/>
    </source>
</evidence>
<reference evidence="20" key="1">
    <citation type="submission" date="2025-08" db="UniProtKB">
        <authorList>
            <consortium name="RefSeq"/>
        </authorList>
    </citation>
    <scope>IDENTIFICATION</scope>
    <source>
        <tissue evidence="20">Entire body</tissue>
    </source>
</reference>
<organism evidence="19 20">
    <name type="scientific">Agrilus planipennis</name>
    <name type="common">Emerald ash borer</name>
    <name type="synonym">Agrilus marcopoli</name>
    <dbReference type="NCBI Taxonomy" id="224129"/>
    <lineage>
        <taxon>Eukaryota</taxon>
        <taxon>Metazoa</taxon>
        <taxon>Ecdysozoa</taxon>
        <taxon>Arthropoda</taxon>
        <taxon>Hexapoda</taxon>
        <taxon>Insecta</taxon>
        <taxon>Pterygota</taxon>
        <taxon>Neoptera</taxon>
        <taxon>Endopterygota</taxon>
        <taxon>Coleoptera</taxon>
        <taxon>Polyphaga</taxon>
        <taxon>Elateriformia</taxon>
        <taxon>Buprestoidea</taxon>
        <taxon>Buprestidae</taxon>
        <taxon>Agrilinae</taxon>
        <taxon>Agrilus</taxon>
    </lineage>
</organism>
<dbReference type="Proteomes" id="UP000192223">
    <property type="component" value="Unplaced"/>
</dbReference>
<keyword evidence="11" id="KW-0458">Lysosome</keyword>
<keyword evidence="12" id="KW-0968">Cytoplasmic vesicle</keyword>
<dbReference type="AlphaFoldDB" id="A0A7F5RNF2"/>
<feature type="compositionally biased region" description="Polar residues" evidence="17">
    <location>
        <begin position="533"/>
        <end position="545"/>
    </location>
</feature>
<evidence type="ECO:0000256" key="8">
    <source>
        <dbReference type="ARBA" id="ARBA00023015"/>
    </source>
</evidence>
<dbReference type="KEGG" id="apln:108745203"/>
<evidence type="ECO:0000313" key="19">
    <source>
        <dbReference type="Proteomes" id="UP000192223"/>
    </source>
</evidence>
<evidence type="ECO:0000256" key="12">
    <source>
        <dbReference type="ARBA" id="ARBA00023329"/>
    </source>
</evidence>
<dbReference type="PANTHER" id="PTHR14971">
    <property type="entry name" value="VESICULAR, OVEREXPRESSED IN CANCER, PROSURVIVAL PROTEIN 1"/>
    <property type="match status" value="1"/>
</dbReference>
<feature type="region of interest" description="Disordered" evidence="17">
    <location>
        <begin position="533"/>
        <end position="581"/>
    </location>
</feature>
<evidence type="ECO:0000256" key="14">
    <source>
        <dbReference type="ARBA" id="ARBA00035708"/>
    </source>
</evidence>
<evidence type="ECO:0000256" key="15">
    <source>
        <dbReference type="ARBA" id="ARBA00035715"/>
    </source>
</evidence>
<evidence type="ECO:0000256" key="2">
    <source>
        <dbReference type="ARBA" id="ARBA00004656"/>
    </source>
</evidence>
<keyword evidence="8" id="KW-0805">Transcription regulation</keyword>
<dbReference type="GO" id="GO:0031902">
    <property type="term" value="C:late endosome membrane"/>
    <property type="evidence" value="ECO:0007669"/>
    <property type="project" value="UniProtKB-SubCell"/>
</dbReference>
<keyword evidence="7 18" id="KW-1133">Transmembrane helix</keyword>
<dbReference type="GO" id="GO:0005765">
    <property type="term" value="C:lysosomal membrane"/>
    <property type="evidence" value="ECO:0007669"/>
    <property type="project" value="UniProtKB-SubCell"/>
</dbReference>
<proteinExistence type="inferred from homology"/>
<comment type="similarity">
    <text evidence="3">Belongs to the VOPP1/ECOP family.</text>
</comment>
<feature type="compositionally biased region" description="Low complexity" evidence="17">
    <location>
        <begin position="546"/>
        <end position="556"/>
    </location>
</feature>
<dbReference type="PANTHER" id="PTHR14971:SF2">
    <property type="entry name" value="VESICULAR, OVEREXPRESSED IN CANCER, PROSURVIVAL PROTEIN 1"/>
    <property type="match status" value="1"/>
</dbReference>
<accession>A0A7F5RNF2</accession>
<evidence type="ECO:0000313" key="20">
    <source>
        <dbReference type="RefSeq" id="XP_025837355.1"/>
    </source>
</evidence>
<evidence type="ECO:0000256" key="1">
    <source>
        <dbReference type="ARBA" id="ARBA00004156"/>
    </source>
</evidence>
<evidence type="ECO:0000256" key="18">
    <source>
        <dbReference type="SAM" id="Phobius"/>
    </source>
</evidence>